<proteinExistence type="predicted"/>
<dbReference type="SUPFAM" id="SSF52540">
    <property type="entry name" value="P-loop containing nucleoside triphosphate hydrolases"/>
    <property type="match status" value="1"/>
</dbReference>
<dbReference type="Proteomes" id="UP001460888">
    <property type="component" value="Unassembled WGS sequence"/>
</dbReference>
<evidence type="ECO:0000313" key="3">
    <source>
        <dbReference type="Proteomes" id="UP001460888"/>
    </source>
</evidence>
<comment type="caution">
    <text evidence="2">The sequence shown here is derived from an EMBL/GenBank/DDBJ whole genome shotgun (WGS) entry which is preliminary data.</text>
</comment>
<dbReference type="Gene3D" id="3.40.50.300">
    <property type="entry name" value="P-loop containing nucleotide triphosphate hydrolases"/>
    <property type="match status" value="1"/>
</dbReference>
<accession>A0ABV2AYH6</accession>
<protein>
    <submittedName>
        <fullName evidence="2">GTP-binding protein HSR1-like protein</fullName>
    </submittedName>
</protein>
<dbReference type="InterPro" id="IPR021871">
    <property type="entry name" value="DUF3482"/>
</dbReference>
<dbReference type="EMBL" id="APND01000001">
    <property type="protein sequence ID" value="MES1928700.1"/>
    <property type="molecule type" value="Genomic_DNA"/>
</dbReference>
<reference evidence="2 3" key="1">
    <citation type="submission" date="2013-03" db="EMBL/GenBank/DDBJ databases">
        <title>Salinisphaera dokdonensis CL-ES53 Genome Sequencing.</title>
        <authorList>
            <person name="Li C."/>
            <person name="Lai Q."/>
            <person name="Shao Z."/>
        </authorList>
    </citation>
    <scope>NUCLEOTIDE SEQUENCE [LARGE SCALE GENOMIC DNA]</scope>
    <source>
        <strain evidence="2 3">CL-ES53</strain>
    </source>
</reference>
<name>A0ABV2AYH6_9GAMM</name>
<dbReference type="InterPro" id="IPR006073">
    <property type="entry name" value="GTP-bd"/>
</dbReference>
<dbReference type="Pfam" id="PF11981">
    <property type="entry name" value="DUF3482"/>
    <property type="match status" value="1"/>
</dbReference>
<evidence type="ECO:0000259" key="1">
    <source>
        <dbReference type="Pfam" id="PF01926"/>
    </source>
</evidence>
<evidence type="ECO:0000313" key="2">
    <source>
        <dbReference type="EMBL" id="MES1928700.1"/>
    </source>
</evidence>
<dbReference type="Pfam" id="PF01926">
    <property type="entry name" value="MMR_HSR1"/>
    <property type="match status" value="1"/>
</dbReference>
<keyword evidence="3" id="KW-1185">Reference proteome</keyword>
<sequence length="497" mass="54506">MAMRPKNDAVSAGAWVTDAVPCFAVVGKVNMGKSAVLATLLEEDDDRVIRISPEPGETTRCQRLSLVLDGEERLRFIDTPGFQQPVEALRAIRALHGEAGGTPGLDTLRAFVTQSRKTKRFEDECRLLEPLLEGAGILYVVDPGVPVYDSFLAEIEILRFTGRARLALLNQRGADTPAHDAAWREHLGKAFNLVRAFDAHRARFAARRDLLAALNQIDERDRDHLDATMDLLESEWRQRREQAAEHVQSFLRAALRLRENAHYAEDGPAPATARREAIQHASRRYFARVSTLERETADALLGIYRHTSVQAQAMAGFGEDLDLASDETWRRLGLTRQQLTWLGAAVGAGAGIGIDAATLGHSLGIGALLGGIGGGALAFFKGDAIPTLKLDLARVGPLGGRRVTLGPPRNANFSWVLLDSILIRYRQILSRAHARRGDGALGGDVTTESIARQLPGDRQKALARWFRAVAGDRDDTERDSAAWAALMETLETIERDL</sequence>
<feature type="domain" description="G" evidence="1">
    <location>
        <begin position="24"/>
        <end position="86"/>
    </location>
</feature>
<organism evidence="2 3">
    <name type="scientific">Salinisphaera dokdonensis CL-ES53</name>
    <dbReference type="NCBI Taxonomy" id="1304272"/>
    <lineage>
        <taxon>Bacteria</taxon>
        <taxon>Pseudomonadati</taxon>
        <taxon>Pseudomonadota</taxon>
        <taxon>Gammaproteobacteria</taxon>
        <taxon>Salinisphaerales</taxon>
        <taxon>Salinisphaeraceae</taxon>
        <taxon>Salinisphaera</taxon>
    </lineage>
</organism>
<dbReference type="InterPro" id="IPR027417">
    <property type="entry name" value="P-loop_NTPase"/>
</dbReference>
<gene>
    <name evidence="2" type="ORF">SADO_05555</name>
</gene>